<keyword evidence="1" id="KW-0472">Membrane</keyword>
<dbReference type="EMBL" id="LAZR01002440">
    <property type="protein sequence ID" value="KKN30031.1"/>
    <property type="molecule type" value="Genomic_DNA"/>
</dbReference>
<feature type="transmembrane region" description="Helical" evidence="1">
    <location>
        <begin position="68"/>
        <end position="89"/>
    </location>
</feature>
<reference evidence="2" key="1">
    <citation type="journal article" date="2015" name="Nature">
        <title>Complex archaea that bridge the gap between prokaryotes and eukaryotes.</title>
        <authorList>
            <person name="Spang A."/>
            <person name="Saw J.H."/>
            <person name="Jorgensen S.L."/>
            <person name="Zaremba-Niedzwiedzka K."/>
            <person name="Martijn J."/>
            <person name="Lind A.E."/>
            <person name="van Eijk R."/>
            <person name="Schleper C."/>
            <person name="Guy L."/>
            <person name="Ettema T.J."/>
        </authorList>
    </citation>
    <scope>NUCLEOTIDE SEQUENCE</scope>
</reference>
<proteinExistence type="predicted"/>
<evidence type="ECO:0000313" key="2">
    <source>
        <dbReference type="EMBL" id="KKN30031.1"/>
    </source>
</evidence>
<protein>
    <submittedName>
        <fullName evidence="2">Uncharacterized protein</fullName>
    </submittedName>
</protein>
<dbReference type="AlphaFoldDB" id="A0A0F9RYM4"/>
<comment type="caution">
    <text evidence="2">The sequence shown here is derived from an EMBL/GenBank/DDBJ whole genome shotgun (WGS) entry which is preliminary data.</text>
</comment>
<organism evidence="2">
    <name type="scientific">marine sediment metagenome</name>
    <dbReference type="NCBI Taxonomy" id="412755"/>
    <lineage>
        <taxon>unclassified sequences</taxon>
        <taxon>metagenomes</taxon>
        <taxon>ecological metagenomes</taxon>
    </lineage>
</organism>
<gene>
    <name evidence="2" type="ORF">LCGC14_0838040</name>
</gene>
<sequence>MSLLTTRPLSEFSGFTPIENFMIQPALEPRRAVANSQVFPVRKPPTFGGITPETGVETGPEPLKDLRLFSMSAPLIVITGVAVALYLFLR</sequence>
<name>A0A0F9RYM4_9ZZZZ</name>
<keyword evidence="1" id="KW-1133">Transmembrane helix</keyword>
<keyword evidence="1" id="KW-0812">Transmembrane</keyword>
<accession>A0A0F9RYM4</accession>
<evidence type="ECO:0000256" key="1">
    <source>
        <dbReference type="SAM" id="Phobius"/>
    </source>
</evidence>